<evidence type="ECO:0000313" key="5">
    <source>
        <dbReference type="EMBL" id="PWI32645.1"/>
    </source>
</evidence>
<comment type="caution">
    <text evidence="5">The sequence shown here is derived from an EMBL/GenBank/DDBJ whole genome shotgun (WGS) entry which is preliminary data.</text>
</comment>
<evidence type="ECO:0000256" key="1">
    <source>
        <dbReference type="ARBA" id="ARBA00012528"/>
    </source>
</evidence>
<keyword evidence="3" id="KW-0472">Membrane</keyword>
<feature type="domain" description="GGDEF" evidence="4">
    <location>
        <begin position="78"/>
        <end position="205"/>
    </location>
</feature>
<evidence type="ECO:0000256" key="2">
    <source>
        <dbReference type="ARBA" id="ARBA00034247"/>
    </source>
</evidence>
<gene>
    <name evidence="5" type="ORF">DI392_14615</name>
</gene>
<dbReference type="InterPro" id="IPR050469">
    <property type="entry name" value="Diguanylate_Cyclase"/>
</dbReference>
<dbReference type="OrthoDB" id="73375at2"/>
<dbReference type="NCBIfam" id="TIGR00254">
    <property type="entry name" value="GGDEF"/>
    <property type="match status" value="1"/>
</dbReference>
<organism evidence="5 6">
    <name type="scientific">Vibrio albus</name>
    <dbReference type="NCBI Taxonomy" id="2200953"/>
    <lineage>
        <taxon>Bacteria</taxon>
        <taxon>Pseudomonadati</taxon>
        <taxon>Pseudomonadota</taxon>
        <taxon>Gammaproteobacteria</taxon>
        <taxon>Vibrionales</taxon>
        <taxon>Vibrionaceae</taxon>
        <taxon>Vibrio</taxon>
    </lineage>
</organism>
<dbReference type="RefSeq" id="WP_109320431.1">
    <property type="nucleotide sequence ID" value="NZ_QFWT01000008.1"/>
</dbReference>
<dbReference type="PANTHER" id="PTHR45138:SF9">
    <property type="entry name" value="DIGUANYLATE CYCLASE DGCM-RELATED"/>
    <property type="match status" value="1"/>
</dbReference>
<dbReference type="GO" id="GO:1902201">
    <property type="term" value="P:negative regulation of bacterial-type flagellum-dependent cell motility"/>
    <property type="evidence" value="ECO:0007669"/>
    <property type="project" value="TreeGrafter"/>
</dbReference>
<dbReference type="SUPFAM" id="SSF55073">
    <property type="entry name" value="Nucleotide cyclase"/>
    <property type="match status" value="1"/>
</dbReference>
<dbReference type="GO" id="GO:0043709">
    <property type="term" value="P:cell adhesion involved in single-species biofilm formation"/>
    <property type="evidence" value="ECO:0007669"/>
    <property type="project" value="TreeGrafter"/>
</dbReference>
<dbReference type="EC" id="2.7.7.65" evidence="1"/>
<dbReference type="InterPro" id="IPR000160">
    <property type="entry name" value="GGDEF_dom"/>
</dbReference>
<feature type="transmembrane region" description="Helical" evidence="3">
    <location>
        <begin position="12"/>
        <end position="32"/>
    </location>
</feature>
<dbReference type="Gene3D" id="3.30.70.270">
    <property type="match status" value="1"/>
</dbReference>
<comment type="catalytic activity">
    <reaction evidence="2">
        <text>2 GTP = 3',3'-c-di-GMP + 2 diphosphate</text>
        <dbReference type="Rhea" id="RHEA:24898"/>
        <dbReference type="ChEBI" id="CHEBI:33019"/>
        <dbReference type="ChEBI" id="CHEBI:37565"/>
        <dbReference type="ChEBI" id="CHEBI:58805"/>
        <dbReference type="EC" id="2.7.7.65"/>
    </reaction>
</comment>
<dbReference type="InterPro" id="IPR043128">
    <property type="entry name" value="Rev_trsase/Diguanyl_cyclase"/>
</dbReference>
<reference evidence="5 6" key="1">
    <citation type="submission" date="2018-05" db="EMBL/GenBank/DDBJ databases">
        <title>Vibrio limimaris sp. nov., isolated from marine sediment.</title>
        <authorList>
            <person name="Li C.-M."/>
        </authorList>
    </citation>
    <scope>NUCLEOTIDE SEQUENCE [LARGE SCALE GENOMIC DNA]</scope>
    <source>
        <strain evidence="5 6">E4404</strain>
    </source>
</reference>
<dbReference type="Pfam" id="PF00990">
    <property type="entry name" value="GGDEF"/>
    <property type="match status" value="1"/>
</dbReference>
<dbReference type="PROSITE" id="PS50887">
    <property type="entry name" value="GGDEF"/>
    <property type="match status" value="1"/>
</dbReference>
<protein>
    <recommendedName>
        <fullName evidence="1">diguanylate cyclase</fullName>
        <ecNumber evidence="1">2.7.7.65</ecNumber>
    </recommendedName>
</protein>
<keyword evidence="3" id="KW-0812">Transmembrane</keyword>
<proteinExistence type="predicted"/>
<keyword evidence="3" id="KW-1133">Transmembrane helix</keyword>
<name>A0A2U3B7F5_9VIBR</name>
<sequence>MPLINSDYNAFLILSVVCGGLIIVISLCYIHILRSQIQQKSRALTKQAQTNPQTSLYNRTKIESVIADELRRYQRYQRVFSVILLNIDPLTPPNHSDKQAGDEVLLSLASLLTVNIRATDNIGHLNSETFIIVCPETTQQQAMKLAENLQKAVASCQNPQNKPCSSNVGVTQVMSDDNCHTLLLRAENTLALSKDKKNSRAKSAPTMS</sequence>
<evidence type="ECO:0000259" key="4">
    <source>
        <dbReference type="PROSITE" id="PS50887"/>
    </source>
</evidence>
<dbReference type="GO" id="GO:0052621">
    <property type="term" value="F:diguanylate cyclase activity"/>
    <property type="evidence" value="ECO:0007669"/>
    <property type="project" value="UniProtKB-EC"/>
</dbReference>
<dbReference type="Proteomes" id="UP000245362">
    <property type="component" value="Unassembled WGS sequence"/>
</dbReference>
<evidence type="ECO:0000313" key="6">
    <source>
        <dbReference type="Proteomes" id="UP000245362"/>
    </source>
</evidence>
<dbReference type="EMBL" id="QFWT01000008">
    <property type="protein sequence ID" value="PWI32645.1"/>
    <property type="molecule type" value="Genomic_DNA"/>
</dbReference>
<dbReference type="CDD" id="cd01949">
    <property type="entry name" value="GGDEF"/>
    <property type="match status" value="1"/>
</dbReference>
<dbReference type="GO" id="GO:0005886">
    <property type="term" value="C:plasma membrane"/>
    <property type="evidence" value="ECO:0007669"/>
    <property type="project" value="TreeGrafter"/>
</dbReference>
<dbReference type="AlphaFoldDB" id="A0A2U3B7F5"/>
<dbReference type="SMART" id="SM00267">
    <property type="entry name" value="GGDEF"/>
    <property type="match status" value="1"/>
</dbReference>
<evidence type="ECO:0000256" key="3">
    <source>
        <dbReference type="SAM" id="Phobius"/>
    </source>
</evidence>
<dbReference type="InterPro" id="IPR029787">
    <property type="entry name" value="Nucleotide_cyclase"/>
</dbReference>
<keyword evidence="6" id="KW-1185">Reference proteome</keyword>
<accession>A0A2U3B7F5</accession>
<dbReference type="PANTHER" id="PTHR45138">
    <property type="entry name" value="REGULATORY COMPONENTS OF SENSORY TRANSDUCTION SYSTEM"/>
    <property type="match status" value="1"/>
</dbReference>